<dbReference type="Gene3D" id="3.90.550.10">
    <property type="entry name" value="Spore Coat Polysaccharide Biosynthesis Protein SpsA, Chain A"/>
    <property type="match status" value="1"/>
</dbReference>
<dbReference type="InterPro" id="IPR029044">
    <property type="entry name" value="Nucleotide-diphossugar_trans"/>
</dbReference>
<evidence type="ECO:0000313" key="4">
    <source>
        <dbReference type="Proteomes" id="UP000616724"/>
    </source>
</evidence>
<dbReference type="Pfam" id="PF00535">
    <property type="entry name" value="Glycos_transf_2"/>
    <property type="match status" value="1"/>
</dbReference>
<feature type="domain" description="Glycosyltransferase 2-like" evidence="2">
    <location>
        <begin position="442"/>
        <end position="562"/>
    </location>
</feature>
<feature type="region of interest" description="Disordered" evidence="1">
    <location>
        <begin position="215"/>
        <end position="273"/>
    </location>
</feature>
<dbReference type="EMBL" id="BOOH01000018">
    <property type="protein sequence ID" value="GIH75748.1"/>
    <property type="molecule type" value="Genomic_DNA"/>
</dbReference>
<keyword evidence="4" id="KW-1185">Reference proteome</keyword>
<proteinExistence type="predicted"/>
<gene>
    <name evidence="3" type="ORF">Plo01_21770</name>
</gene>
<feature type="compositionally biased region" description="Gly residues" evidence="1">
    <location>
        <begin position="236"/>
        <end position="262"/>
    </location>
</feature>
<sequence length="682" mass="72205">MKRFLRATSNTLGCHIGFAGYPGLLARLCGADGTWADLDGVPTDRPLTEVKTGVFLLAARTPSDLRRAVPLADLLPRASQIAVIIAEMPGWRRTPVPSVSDARYWDRLLDLRVRPRPDDSWRIDLSFTGRVPSGEILKALSRGLTALPRGVLDAPVVSLAGVGSCHWRPGDTNVTLAPASGPVPSRRDAPGCEVPLRTVGADAPPWPAEAVQPVDRAEPVPGNGPAGKSPVLGDGLLTGGGVGTGGGPSGGDGAGRARQGGGPNPPLSPGDIPPVDELSICPIGFLPAVDGPVGGLREERETFELVREGEVVTRFPLSGALTEVDVTRVRELAGVAVDLDRDWSAPAGVARVVCGLAAAGVPVLAGPGVRWSGVLGAELAALLDGARPEDLSDPLLREQYSIRLRRAALATHGTAARWRQIAGERGVRPPDPRSVSVLLCTRRPEMVAFALGQVARQRGVETEVILTLHGVPAGLPEVSEATAAYPGPITVVEEDGGRVFGEVLNRAARRASGTYLAKMDDDDWYGPDHLSDLVLALRYSGADLVGAAGEFYYLEPLGITVRRSVDSELYSGHVAGSSILISRAAFDGVGGFRPIPRTVDGQLLESVAAAGGRIYRTHGFNYLVGRRQVEGHTWREPLNTFLSDYRRQWRGFHPNALMEMEEHLPPGEPGASSEAIAIKGRQ</sequence>
<feature type="compositionally biased region" description="Pro residues" evidence="1">
    <location>
        <begin position="263"/>
        <end position="272"/>
    </location>
</feature>
<accession>A0A8J3RP22</accession>
<dbReference type="RefSeq" id="WP_203890417.1">
    <property type="nucleotide sequence ID" value="NZ_BOOH01000018.1"/>
</dbReference>
<reference evidence="3 4" key="1">
    <citation type="submission" date="2021-01" db="EMBL/GenBank/DDBJ databases">
        <title>Whole genome shotgun sequence of Planobispora longispora NBRC 13918.</title>
        <authorList>
            <person name="Komaki H."/>
            <person name="Tamura T."/>
        </authorList>
    </citation>
    <scope>NUCLEOTIDE SEQUENCE [LARGE SCALE GENOMIC DNA]</scope>
    <source>
        <strain evidence="3 4">NBRC 13918</strain>
    </source>
</reference>
<dbReference type="InterPro" id="IPR001173">
    <property type="entry name" value="Glyco_trans_2-like"/>
</dbReference>
<evidence type="ECO:0000256" key="1">
    <source>
        <dbReference type="SAM" id="MobiDB-lite"/>
    </source>
</evidence>
<name>A0A8J3RP22_9ACTN</name>
<protein>
    <recommendedName>
        <fullName evidence="2">Glycosyltransferase 2-like domain-containing protein</fullName>
    </recommendedName>
</protein>
<feature type="region of interest" description="Disordered" evidence="1">
    <location>
        <begin position="662"/>
        <end position="682"/>
    </location>
</feature>
<evidence type="ECO:0000313" key="3">
    <source>
        <dbReference type="EMBL" id="GIH75748.1"/>
    </source>
</evidence>
<organism evidence="3 4">
    <name type="scientific">Planobispora longispora</name>
    <dbReference type="NCBI Taxonomy" id="28887"/>
    <lineage>
        <taxon>Bacteria</taxon>
        <taxon>Bacillati</taxon>
        <taxon>Actinomycetota</taxon>
        <taxon>Actinomycetes</taxon>
        <taxon>Streptosporangiales</taxon>
        <taxon>Streptosporangiaceae</taxon>
        <taxon>Planobispora</taxon>
    </lineage>
</organism>
<dbReference type="SUPFAM" id="SSF53448">
    <property type="entry name" value="Nucleotide-diphospho-sugar transferases"/>
    <property type="match status" value="1"/>
</dbReference>
<comment type="caution">
    <text evidence="3">The sequence shown here is derived from an EMBL/GenBank/DDBJ whole genome shotgun (WGS) entry which is preliminary data.</text>
</comment>
<dbReference type="Proteomes" id="UP000616724">
    <property type="component" value="Unassembled WGS sequence"/>
</dbReference>
<dbReference type="AlphaFoldDB" id="A0A8J3RP22"/>
<evidence type="ECO:0000259" key="2">
    <source>
        <dbReference type="Pfam" id="PF00535"/>
    </source>
</evidence>